<name>A0AAW0JT89_QUESU</name>
<proteinExistence type="predicted"/>
<comment type="caution">
    <text evidence="1">The sequence shown here is derived from an EMBL/GenBank/DDBJ whole genome shotgun (WGS) entry which is preliminary data.</text>
</comment>
<dbReference type="PANTHER" id="PTHR43991">
    <property type="entry name" value="WD REPEAT PROTEIN (AFU_ORTHOLOGUE AFUA_8G05640)-RELATED"/>
    <property type="match status" value="1"/>
</dbReference>
<evidence type="ECO:0000313" key="1">
    <source>
        <dbReference type="EMBL" id="KAK7829296.1"/>
    </source>
</evidence>
<dbReference type="PANTHER" id="PTHR43991:SF38">
    <property type="entry name" value="OS02G0721600 PROTEIN"/>
    <property type="match status" value="1"/>
</dbReference>
<sequence length="98" mass="11208">MEGMYWDICPGNNVCYLQHTFVSPDGKLLTIVGDNPKGMLVLKFVFNRLSSRLYKYYTSRVAALMAKHTLMTLCGHLDFSFASTWHLDNAYHLVQTLS</sequence>
<accession>A0AAW0JT89</accession>
<evidence type="ECO:0000313" key="2">
    <source>
        <dbReference type="Proteomes" id="UP000237347"/>
    </source>
</evidence>
<keyword evidence="2" id="KW-1185">Reference proteome</keyword>
<dbReference type="Proteomes" id="UP000237347">
    <property type="component" value="Unassembled WGS sequence"/>
</dbReference>
<reference evidence="1 2" key="1">
    <citation type="journal article" date="2018" name="Sci. Data">
        <title>The draft genome sequence of cork oak.</title>
        <authorList>
            <person name="Ramos A.M."/>
            <person name="Usie A."/>
            <person name="Barbosa P."/>
            <person name="Barros P.M."/>
            <person name="Capote T."/>
            <person name="Chaves I."/>
            <person name="Simoes F."/>
            <person name="Abreu I."/>
            <person name="Carrasquinho I."/>
            <person name="Faro C."/>
            <person name="Guimaraes J.B."/>
            <person name="Mendonca D."/>
            <person name="Nobrega F."/>
            <person name="Rodrigues L."/>
            <person name="Saibo N.J.M."/>
            <person name="Varela M.C."/>
            <person name="Egas C."/>
            <person name="Matos J."/>
            <person name="Miguel C.M."/>
            <person name="Oliveira M.M."/>
            <person name="Ricardo C.P."/>
            <person name="Goncalves S."/>
        </authorList>
    </citation>
    <scope>NUCLEOTIDE SEQUENCE [LARGE SCALE GENOMIC DNA]</scope>
    <source>
        <strain evidence="2">cv. HL8</strain>
    </source>
</reference>
<gene>
    <name evidence="1" type="ORF">CFP56_029547</name>
</gene>
<dbReference type="AlphaFoldDB" id="A0AAW0JT89"/>
<protein>
    <submittedName>
        <fullName evidence="1">Uncharacterized protein</fullName>
    </submittedName>
</protein>
<organism evidence="1 2">
    <name type="scientific">Quercus suber</name>
    <name type="common">Cork oak</name>
    <dbReference type="NCBI Taxonomy" id="58331"/>
    <lineage>
        <taxon>Eukaryota</taxon>
        <taxon>Viridiplantae</taxon>
        <taxon>Streptophyta</taxon>
        <taxon>Embryophyta</taxon>
        <taxon>Tracheophyta</taxon>
        <taxon>Spermatophyta</taxon>
        <taxon>Magnoliopsida</taxon>
        <taxon>eudicotyledons</taxon>
        <taxon>Gunneridae</taxon>
        <taxon>Pentapetalae</taxon>
        <taxon>rosids</taxon>
        <taxon>fabids</taxon>
        <taxon>Fagales</taxon>
        <taxon>Fagaceae</taxon>
        <taxon>Quercus</taxon>
    </lineage>
</organism>
<dbReference type="EMBL" id="PKMF04000486">
    <property type="protein sequence ID" value="KAK7829296.1"/>
    <property type="molecule type" value="Genomic_DNA"/>
</dbReference>